<dbReference type="PROSITE" id="PS50835">
    <property type="entry name" value="IG_LIKE"/>
    <property type="match status" value="3"/>
</dbReference>
<dbReference type="CDD" id="cd00096">
    <property type="entry name" value="Ig"/>
    <property type="match status" value="2"/>
</dbReference>
<dbReference type="AlphaFoldDB" id="A0AAV2H8G0"/>
<dbReference type="Proteomes" id="UP001497497">
    <property type="component" value="Unassembled WGS sequence"/>
</dbReference>
<dbReference type="SUPFAM" id="SSF48726">
    <property type="entry name" value="Immunoglobulin"/>
    <property type="match status" value="3"/>
</dbReference>
<evidence type="ECO:0000313" key="4">
    <source>
        <dbReference type="EMBL" id="CAL1530036.1"/>
    </source>
</evidence>
<dbReference type="Pfam" id="PF07679">
    <property type="entry name" value="I-set"/>
    <property type="match status" value="1"/>
</dbReference>
<dbReference type="InterPro" id="IPR013106">
    <property type="entry name" value="Ig_V-set"/>
</dbReference>
<name>A0AAV2H8G0_LYMST</name>
<dbReference type="PANTHER" id="PTHR45080">
    <property type="entry name" value="CONTACTIN 5"/>
    <property type="match status" value="1"/>
</dbReference>
<feature type="transmembrane region" description="Helical" evidence="1">
    <location>
        <begin position="349"/>
        <end position="369"/>
    </location>
</feature>
<organism evidence="4 5">
    <name type="scientific">Lymnaea stagnalis</name>
    <name type="common">Great pond snail</name>
    <name type="synonym">Helix stagnalis</name>
    <dbReference type="NCBI Taxonomy" id="6523"/>
    <lineage>
        <taxon>Eukaryota</taxon>
        <taxon>Metazoa</taxon>
        <taxon>Spiralia</taxon>
        <taxon>Lophotrochozoa</taxon>
        <taxon>Mollusca</taxon>
        <taxon>Gastropoda</taxon>
        <taxon>Heterobranchia</taxon>
        <taxon>Euthyneura</taxon>
        <taxon>Panpulmonata</taxon>
        <taxon>Hygrophila</taxon>
        <taxon>Lymnaeoidea</taxon>
        <taxon>Lymnaeidae</taxon>
        <taxon>Lymnaea</taxon>
    </lineage>
</organism>
<sequence>MGTGHFIVLCYCLSSLVTVVSADDPKVNISETDPPVNPVYKMIIQEQDKDAQMICVVENRPVDVEVQWTVQANRGNASLIQIATGTRSYDAFRWAIDKPSPTAWRLRIQNVQPTDEGSYTCKVQVGAQNYVTSVRELRVVQKPQISDLDTSTDMTKNADDPAKLECYANGRPKPLIKWTRMAGELLPNGGTEFQGNVLNINRIESDHAGIYKCTAENSAGMDYREIRVTVNFRPEVYTGTPVARQAIGYTKELVCNIKGYPPPGGNQIAWSRESRPIISGGRYEIRNIPGASNRITSILVVWNVQSSDFGRYQCSAENDKGSRYVTMELQSSSVPTEDRSGSVRGGAPFLSLNLATLFMLATVFLLHHIRFIR</sequence>
<evidence type="ECO:0000259" key="3">
    <source>
        <dbReference type="PROSITE" id="PS50835"/>
    </source>
</evidence>
<protein>
    <recommendedName>
        <fullName evidence="3">Ig-like domain-containing protein</fullName>
    </recommendedName>
</protein>
<reference evidence="4 5" key="1">
    <citation type="submission" date="2024-04" db="EMBL/GenBank/DDBJ databases">
        <authorList>
            <consortium name="Genoscope - CEA"/>
            <person name="William W."/>
        </authorList>
    </citation>
    <scope>NUCLEOTIDE SEQUENCE [LARGE SCALE GENOMIC DNA]</scope>
</reference>
<feature type="domain" description="Ig-like" evidence="3">
    <location>
        <begin position="34"/>
        <end position="132"/>
    </location>
</feature>
<comment type="caution">
    <text evidence="4">The sequence shown here is derived from an EMBL/GenBank/DDBJ whole genome shotgun (WGS) entry which is preliminary data.</text>
</comment>
<feature type="chain" id="PRO_5043438608" description="Ig-like domain-containing protein" evidence="2">
    <location>
        <begin position="23"/>
        <end position="373"/>
    </location>
</feature>
<keyword evidence="5" id="KW-1185">Reference proteome</keyword>
<proteinExistence type="predicted"/>
<dbReference type="InterPro" id="IPR007110">
    <property type="entry name" value="Ig-like_dom"/>
</dbReference>
<dbReference type="GO" id="GO:0008046">
    <property type="term" value="F:axon guidance receptor activity"/>
    <property type="evidence" value="ECO:0007669"/>
    <property type="project" value="TreeGrafter"/>
</dbReference>
<feature type="domain" description="Ig-like" evidence="3">
    <location>
        <begin position="143"/>
        <end position="229"/>
    </location>
</feature>
<dbReference type="GO" id="GO:0005886">
    <property type="term" value="C:plasma membrane"/>
    <property type="evidence" value="ECO:0007669"/>
    <property type="project" value="TreeGrafter"/>
</dbReference>
<dbReference type="Pfam" id="PF07686">
    <property type="entry name" value="V-set"/>
    <property type="match status" value="1"/>
</dbReference>
<keyword evidence="1" id="KW-1133">Transmembrane helix</keyword>
<dbReference type="InterPro" id="IPR003599">
    <property type="entry name" value="Ig_sub"/>
</dbReference>
<dbReference type="GO" id="GO:0030424">
    <property type="term" value="C:axon"/>
    <property type="evidence" value="ECO:0007669"/>
    <property type="project" value="TreeGrafter"/>
</dbReference>
<gene>
    <name evidence="4" type="ORF">GSLYS_00004169001</name>
</gene>
<feature type="signal peptide" evidence="2">
    <location>
        <begin position="1"/>
        <end position="22"/>
    </location>
</feature>
<dbReference type="GO" id="GO:0050808">
    <property type="term" value="P:synapse organization"/>
    <property type="evidence" value="ECO:0007669"/>
    <property type="project" value="TreeGrafter"/>
</dbReference>
<evidence type="ECO:0000256" key="2">
    <source>
        <dbReference type="SAM" id="SignalP"/>
    </source>
</evidence>
<dbReference type="InterPro" id="IPR036179">
    <property type="entry name" value="Ig-like_dom_sf"/>
</dbReference>
<dbReference type="EMBL" id="CAXITT010000061">
    <property type="protein sequence ID" value="CAL1530036.1"/>
    <property type="molecule type" value="Genomic_DNA"/>
</dbReference>
<dbReference type="GO" id="GO:0007156">
    <property type="term" value="P:homophilic cell adhesion via plasma membrane adhesion molecules"/>
    <property type="evidence" value="ECO:0007669"/>
    <property type="project" value="TreeGrafter"/>
</dbReference>
<evidence type="ECO:0000313" key="5">
    <source>
        <dbReference type="Proteomes" id="UP001497497"/>
    </source>
</evidence>
<feature type="domain" description="Ig-like" evidence="3">
    <location>
        <begin position="234"/>
        <end position="330"/>
    </location>
</feature>
<dbReference type="Gene3D" id="2.60.40.10">
    <property type="entry name" value="Immunoglobulins"/>
    <property type="match status" value="3"/>
</dbReference>
<dbReference type="InterPro" id="IPR003598">
    <property type="entry name" value="Ig_sub2"/>
</dbReference>
<dbReference type="InterPro" id="IPR013098">
    <property type="entry name" value="Ig_I-set"/>
</dbReference>
<dbReference type="Pfam" id="PF13927">
    <property type="entry name" value="Ig_3"/>
    <property type="match status" value="1"/>
</dbReference>
<keyword evidence="2" id="KW-0732">Signal</keyword>
<accession>A0AAV2H8G0</accession>
<dbReference type="InterPro" id="IPR013783">
    <property type="entry name" value="Ig-like_fold"/>
</dbReference>
<dbReference type="GO" id="GO:0043025">
    <property type="term" value="C:neuronal cell body"/>
    <property type="evidence" value="ECO:0007669"/>
    <property type="project" value="TreeGrafter"/>
</dbReference>
<keyword evidence="1" id="KW-0472">Membrane</keyword>
<keyword evidence="1" id="KW-0812">Transmembrane</keyword>
<dbReference type="InterPro" id="IPR050958">
    <property type="entry name" value="Cell_Adh-Cytoskel_Orgn"/>
</dbReference>
<evidence type="ECO:0000256" key="1">
    <source>
        <dbReference type="SAM" id="Phobius"/>
    </source>
</evidence>
<dbReference type="PANTHER" id="PTHR45080:SF33">
    <property type="entry name" value="IG-LIKE DOMAIN-CONTAINING PROTEIN"/>
    <property type="match status" value="1"/>
</dbReference>
<dbReference type="SMART" id="SM00409">
    <property type="entry name" value="IG"/>
    <property type="match status" value="3"/>
</dbReference>
<dbReference type="SMART" id="SM00408">
    <property type="entry name" value="IGc2"/>
    <property type="match status" value="3"/>
</dbReference>